<evidence type="ECO:0000313" key="12">
    <source>
        <dbReference type="Proteomes" id="UP001227543"/>
    </source>
</evidence>
<evidence type="ECO:0000256" key="8">
    <source>
        <dbReference type="ARBA" id="ARBA00023033"/>
    </source>
</evidence>
<dbReference type="Gene3D" id="1.10.630.10">
    <property type="entry name" value="Cytochrome P450"/>
    <property type="match status" value="1"/>
</dbReference>
<keyword evidence="10" id="KW-0812">Transmembrane</keyword>
<dbReference type="InterPro" id="IPR001128">
    <property type="entry name" value="Cyt_P450"/>
</dbReference>
<evidence type="ECO:0000256" key="5">
    <source>
        <dbReference type="ARBA" id="ARBA00022723"/>
    </source>
</evidence>
<evidence type="ECO:0000256" key="1">
    <source>
        <dbReference type="ARBA" id="ARBA00001971"/>
    </source>
</evidence>
<comment type="subcellular location">
    <subcellularLocation>
        <location evidence="2">Membrane</location>
        <topology evidence="2">Single-pass membrane protein</topology>
    </subcellularLocation>
</comment>
<dbReference type="GeneID" id="85404070"/>
<keyword evidence="4 9" id="KW-0349">Heme</keyword>
<feature type="transmembrane region" description="Helical" evidence="10">
    <location>
        <begin position="26"/>
        <end position="42"/>
    </location>
</feature>
<sequence>MNQTATMSSMPMELNLPRVVPGGQHISYYVAISAMLVVAWLFQSRRPKFPDMPFYKAAKTKWMFDAETLIRDSYGKFRDTVYQIKATEGLQVLVPARLIGELRSLPEEVLSATEAVDEAMLSRYTNFTLGNHADLLSTLVRCKLSQNLARLVPQLKSELEYVVATEFPNCKVKFQPFALRAIARISGRAFVGPDVNRQEQWMDISINFAIHVFVAVVKMQLFPEWARPIAQYGVSELRQIRKDVDKATAMLKPIIDERLRDLEMPSFEKSPDDLIQWLVEALPEDEKRDVRSQAHLQLILAAASIHTTNNLVTDCIYDLAAHPEVQDMLREEAHQVLEMEDGWARKESMAKLKKLDSFMKETQRLAGNITSFIRKVVKPIDLSDGTHLPPGTKLLAPQAGISHDERYFENPDTFDALRFFKLRQKSDEDANRWQFTSISDTNMNFGAGKHACPGRFFAGNEIKMVLAYFLLNYDMKLKDGETRPKPMVMVMSKSPDPNAEVLFRRRTAAA</sequence>
<name>A0ABQ9RIJ4_9PEZI</name>
<evidence type="ECO:0000256" key="4">
    <source>
        <dbReference type="ARBA" id="ARBA00022617"/>
    </source>
</evidence>
<evidence type="ECO:0000256" key="10">
    <source>
        <dbReference type="SAM" id="Phobius"/>
    </source>
</evidence>
<comment type="caution">
    <text evidence="11">The sequence shown here is derived from an EMBL/GenBank/DDBJ whole genome shotgun (WGS) entry which is preliminary data.</text>
</comment>
<dbReference type="Pfam" id="PF00067">
    <property type="entry name" value="p450"/>
    <property type="match status" value="1"/>
</dbReference>
<keyword evidence="10" id="KW-0472">Membrane</keyword>
<proteinExistence type="inferred from homology"/>
<evidence type="ECO:0000256" key="6">
    <source>
        <dbReference type="ARBA" id="ARBA00023002"/>
    </source>
</evidence>
<keyword evidence="5 9" id="KW-0479">Metal-binding</keyword>
<dbReference type="EMBL" id="MLFU01000009">
    <property type="protein sequence ID" value="KAK1504494.1"/>
    <property type="molecule type" value="Genomic_DNA"/>
</dbReference>
<evidence type="ECO:0000313" key="11">
    <source>
        <dbReference type="EMBL" id="KAK1504494.1"/>
    </source>
</evidence>
<dbReference type="PANTHER" id="PTHR46206">
    <property type="entry name" value="CYTOCHROME P450"/>
    <property type="match status" value="1"/>
</dbReference>
<dbReference type="RefSeq" id="XP_060385253.1">
    <property type="nucleotide sequence ID" value="XM_060519832.1"/>
</dbReference>
<dbReference type="PRINTS" id="PR00465">
    <property type="entry name" value="EP450IV"/>
</dbReference>
<evidence type="ECO:0000256" key="3">
    <source>
        <dbReference type="ARBA" id="ARBA00010617"/>
    </source>
</evidence>
<evidence type="ECO:0000256" key="2">
    <source>
        <dbReference type="ARBA" id="ARBA00004167"/>
    </source>
</evidence>
<organism evidence="11 12">
    <name type="scientific">Colletotrichum tamarilloi</name>
    <dbReference type="NCBI Taxonomy" id="1209934"/>
    <lineage>
        <taxon>Eukaryota</taxon>
        <taxon>Fungi</taxon>
        <taxon>Dikarya</taxon>
        <taxon>Ascomycota</taxon>
        <taxon>Pezizomycotina</taxon>
        <taxon>Sordariomycetes</taxon>
        <taxon>Hypocreomycetidae</taxon>
        <taxon>Glomerellales</taxon>
        <taxon>Glomerellaceae</taxon>
        <taxon>Colletotrichum</taxon>
        <taxon>Colletotrichum acutatum species complex</taxon>
    </lineage>
</organism>
<dbReference type="SUPFAM" id="SSF48264">
    <property type="entry name" value="Cytochrome P450"/>
    <property type="match status" value="1"/>
</dbReference>
<dbReference type="PROSITE" id="PS00086">
    <property type="entry name" value="CYTOCHROME_P450"/>
    <property type="match status" value="1"/>
</dbReference>
<keyword evidence="8 9" id="KW-0503">Monooxygenase</keyword>
<evidence type="ECO:0000256" key="9">
    <source>
        <dbReference type="RuleBase" id="RU000461"/>
    </source>
</evidence>
<dbReference type="PANTHER" id="PTHR46206:SF6">
    <property type="entry name" value="CYTOCHROME P450 MONOOXYGENASE AN1598-RELATED"/>
    <property type="match status" value="1"/>
</dbReference>
<reference evidence="11 12" key="1">
    <citation type="submission" date="2016-10" db="EMBL/GenBank/DDBJ databases">
        <title>The genome sequence of Colletotrichum fioriniae PJ7.</title>
        <authorList>
            <person name="Baroncelli R."/>
        </authorList>
    </citation>
    <scope>NUCLEOTIDE SEQUENCE [LARGE SCALE GENOMIC DNA]</scope>
    <source>
        <strain evidence="11 12">Tom-12</strain>
    </source>
</reference>
<keyword evidence="10" id="KW-1133">Transmembrane helix</keyword>
<keyword evidence="12" id="KW-1185">Reference proteome</keyword>
<comment type="cofactor">
    <cofactor evidence="1">
        <name>heme</name>
        <dbReference type="ChEBI" id="CHEBI:30413"/>
    </cofactor>
</comment>
<keyword evidence="6 9" id="KW-0560">Oxidoreductase</keyword>
<gene>
    <name evidence="11" type="ORF">CTAM01_03801</name>
</gene>
<dbReference type="InterPro" id="IPR002403">
    <property type="entry name" value="Cyt_P450_E_grp-IV"/>
</dbReference>
<dbReference type="InterPro" id="IPR036396">
    <property type="entry name" value="Cyt_P450_sf"/>
</dbReference>
<comment type="similarity">
    <text evidence="3 9">Belongs to the cytochrome P450 family.</text>
</comment>
<protein>
    <submittedName>
        <fullName evidence="11">Cytochrome P450</fullName>
    </submittedName>
</protein>
<evidence type="ECO:0000256" key="7">
    <source>
        <dbReference type="ARBA" id="ARBA00023004"/>
    </source>
</evidence>
<dbReference type="InterPro" id="IPR017972">
    <property type="entry name" value="Cyt_P450_CS"/>
</dbReference>
<keyword evidence="7 9" id="KW-0408">Iron</keyword>
<dbReference type="CDD" id="cd11041">
    <property type="entry name" value="CYP503A1-like"/>
    <property type="match status" value="1"/>
</dbReference>
<accession>A0ABQ9RIJ4</accession>
<dbReference type="Proteomes" id="UP001227543">
    <property type="component" value="Unassembled WGS sequence"/>
</dbReference>